<reference evidence="2 3" key="1">
    <citation type="journal article" date="2023" name="Plants (Basel)">
        <title>Bridging the Gap: Combining Genomics and Transcriptomics Approaches to Understand Stylosanthes scabra, an Orphan Legume from the Brazilian Caatinga.</title>
        <authorList>
            <person name="Ferreira-Neto J.R.C."/>
            <person name="da Silva M.D."/>
            <person name="Binneck E."/>
            <person name="de Melo N.F."/>
            <person name="da Silva R.H."/>
            <person name="de Melo A.L.T.M."/>
            <person name="Pandolfi V."/>
            <person name="Bustamante F.O."/>
            <person name="Brasileiro-Vidal A.C."/>
            <person name="Benko-Iseppon A.M."/>
        </authorList>
    </citation>
    <scope>NUCLEOTIDE SEQUENCE [LARGE SCALE GENOMIC DNA]</scope>
    <source>
        <tissue evidence="2">Leaves</tissue>
    </source>
</reference>
<protein>
    <submittedName>
        <fullName evidence="2">Uncharacterized protein</fullName>
    </submittedName>
</protein>
<dbReference type="Proteomes" id="UP001341840">
    <property type="component" value="Unassembled WGS sequence"/>
</dbReference>
<keyword evidence="3" id="KW-1185">Reference proteome</keyword>
<name>A0ABU6ZHB8_9FABA</name>
<evidence type="ECO:0000256" key="1">
    <source>
        <dbReference type="SAM" id="MobiDB-lite"/>
    </source>
</evidence>
<comment type="caution">
    <text evidence="2">The sequence shown here is derived from an EMBL/GenBank/DDBJ whole genome shotgun (WGS) entry which is preliminary data.</text>
</comment>
<evidence type="ECO:0000313" key="3">
    <source>
        <dbReference type="Proteomes" id="UP001341840"/>
    </source>
</evidence>
<feature type="compositionally biased region" description="Polar residues" evidence="1">
    <location>
        <begin position="249"/>
        <end position="263"/>
    </location>
</feature>
<dbReference type="EMBL" id="JASCZI010272257">
    <property type="protein sequence ID" value="MED6221330.1"/>
    <property type="molecule type" value="Genomic_DNA"/>
</dbReference>
<feature type="region of interest" description="Disordered" evidence="1">
    <location>
        <begin position="238"/>
        <end position="325"/>
    </location>
</feature>
<proteinExistence type="predicted"/>
<accession>A0ABU6ZHB8</accession>
<sequence>MAKKKSYQNVCLPRVLSAAERDLYGWVDKEVFYQPSMVEADMLPELLHEMRLTANRVAERDFALEAAGPSDRLPFRALEDMTHFLWVYAELFTRLGVQLPFTSFQREVITRCRVAASQLHLNGWGFLHTDESFLTVLRSLSRSLNGTSSKFCRFLVGGPFGLTTRYHCVGSLGDLGIRVSSIPFGWVREKSKFKCRWILDHSDVEVGVFLDSLLGDMEKQSRFDRLWAKITEVEGAGPRSILPIPPIPTASTGASGSTPATRTPSGPSSGAAKPKKKPPAAYSNKPISLEKEEGAKEDPSADLRQKRQKRKVQESFPKEAASGADSAWKQEVIENVFSAKVKIEKELAATKDQVDVLTAERDSTFPSPLLKVKVDSLTEQLRLAEGERLSALACMSEVEEGSKVQAVELQSCCSALEQERKKVESLTQSLEQKQTAFGEAEGVAGHWRQEWKALVEEIGEMVQETFEILMDQVRHINPAMDYSMITLDTRWDPNGKRIYNPKAEIKEQTKPAVEDQSGPAAEAVRALGGAPIGGGSCGRR</sequence>
<feature type="compositionally biased region" description="Basic and acidic residues" evidence="1">
    <location>
        <begin position="288"/>
        <end position="317"/>
    </location>
</feature>
<gene>
    <name evidence="2" type="ORF">PIB30_053425</name>
</gene>
<evidence type="ECO:0000313" key="2">
    <source>
        <dbReference type="EMBL" id="MED6221330.1"/>
    </source>
</evidence>
<organism evidence="2 3">
    <name type="scientific">Stylosanthes scabra</name>
    <dbReference type="NCBI Taxonomy" id="79078"/>
    <lineage>
        <taxon>Eukaryota</taxon>
        <taxon>Viridiplantae</taxon>
        <taxon>Streptophyta</taxon>
        <taxon>Embryophyta</taxon>
        <taxon>Tracheophyta</taxon>
        <taxon>Spermatophyta</taxon>
        <taxon>Magnoliopsida</taxon>
        <taxon>eudicotyledons</taxon>
        <taxon>Gunneridae</taxon>
        <taxon>Pentapetalae</taxon>
        <taxon>rosids</taxon>
        <taxon>fabids</taxon>
        <taxon>Fabales</taxon>
        <taxon>Fabaceae</taxon>
        <taxon>Papilionoideae</taxon>
        <taxon>50 kb inversion clade</taxon>
        <taxon>dalbergioids sensu lato</taxon>
        <taxon>Dalbergieae</taxon>
        <taxon>Pterocarpus clade</taxon>
        <taxon>Stylosanthes</taxon>
    </lineage>
</organism>